<protein>
    <recommendedName>
        <fullName evidence="6">ABC transporter domain-containing protein</fullName>
    </recommendedName>
</protein>
<gene>
    <name evidence="7" type="ORF">HMPREF9473_01581</name>
</gene>
<dbReference type="PANTHER" id="PTHR43820:SF3">
    <property type="entry name" value="BRANCHED-CHAIN AMINO ACID TRANSPORT SYSTEM,ATP-BINDING PROTEIN"/>
    <property type="match status" value="1"/>
</dbReference>
<evidence type="ECO:0000256" key="3">
    <source>
        <dbReference type="ARBA" id="ARBA00022741"/>
    </source>
</evidence>
<dbReference type="PIRSF" id="PIRSF039137">
    <property type="entry name" value="ABC_branched_ATPase"/>
    <property type="match status" value="1"/>
</dbReference>
<dbReference type="PROSITE" id="PS50893">
    <property type="entry name" value="ABC_TRANSPORTER_2"/>
    <property type="match status" value="1"/>
</dbReference>
<evidence type="ECO:0000313" key="8">
    <source>
        <dbReference type="Proteomes" id="UP000005384"/>
    </source>
</evidence>
<dbReference type="Pfam" id="PF00005">
    <property type="entry name" value="ABC_tran"/>
    <property type="match status" value="1"/>
</dbReference>
<evidence type="ECO:0000256" key="1">
    <source>
        <dbReference type="ARBA" id="ARBA00005417"/>
    </source>
</evidence>
<dbReference type="GO" id="GO:0005524">
    <property type="term" value="F:ATP binding"/>
    <property type="evidence" value="ECO:0007669"/>
    <property type="project" value="UniProtKB-KW"/>
</dbReference>
<comment type="similarity">
    <text evidence="1">Belongs to the ABC transporter superfamily.</text>
</comment>
<proteinExistence type="inferred from homology"/>
<keyword evidence="3" id="KW-0547">Nucleotide-binding</keyword>
<dbReference type="InterPro" id="IPR027417">
    <property type="entry name" value="P-loop_NTPase"/>
</dbReference>
<keyword evidence="2" id="KW-0813">Transport</keyword>
<dbReference type="SMART" id="SM00382">
    <property type="entry name" value="AAA"/>
    <property type="match status" value="1"/>
</dbReference>
<feature type="domain" description="ABC transporter" evidence="6">
    <location>
        <begin position="4"/>
        <end position="235"/>
    </location>
</feature>
<dbReference type="GO" id="GO:0015658">
    <property type="term" value="F:branched-chain amino acid transmembrane transporter activity"/>
    <property type="evidence" value="ECO:0007669"/>
    <property type="project" value="InterPro"/>
</dbReference>
<evidence type="ECO:0000256" key="2">
    <source>
        <dbReference type="ARBA" id="ARBA00022448"/>
    </source>
</evidence>
<dbReference type="HOGENOM" id="CLU_000604_1_2_9"/>
<evidence type="ECO:0000259" key="6">
    <source>
        <dbReference type="PROSITE" id="PS50893"/>
    </source>
</evidence>
<dbReference type="CDD" id="cd03224">
    <property type="entry name" value="ABC_TM1139_LivF_branched"/>
    <property type="match status" value="1"/>
</dbReference>
<dbReference type="InterPro" id="IPR003439">
    <property type="entry name" value="ABC_transporter-like_ATP-bd"/>
</dbReference>
<evidence type="ECO:0000313" key="7">
    <source>
        <dbReference type="EMBL" id="EHI60450.1"/>
    </source>
</evidence>
<comment type="caution">
    <text evidence="7">The sequence shown here is derived from an EMBL/GenBank/DDBJ whole genome shotgun (WGS) entry which is preliminary data.</text>
</comment>
<dbReference type="GO" id="GO:0015807">
    <property type="term" value="P:L-amino acid transport"/>
    <property type="evidence" value="ECO:0007669"/>
    <property type="project" value="TreeGrafter"/>
</dbReference>
<dbReference type="InterPro" id="IPR030660">
    <property type="entry name" value="ABC_branched_ATPase_LivF/BraG"/>
</dbReference>
<dbReference type="RefSeq" id="WP_006779567.1">
    <property type="nucleotide sequence ID" value="NZ_CP040506.1"/>
</dbReference>
<dbReference type="PANTHER" id="PTHR43820">
    <property type="entry name" value="HIGH-AFFINITY BRANCHED-CHAIN AMINO ACID TRANSPORT ATP-BINDING PROTEIN LIVF"/>
    <property type="match status" value="1"/>
</dbReference>
<dbReference type="InterPro" id="IPR017871">
    <property type="entry name" value="ABC_transporter-like_CS"/>
</dbReference>
<dbReference type="Proteomes" id="UP000005384">
    <property type="component" value="Unassembled WGS sequence"/>
</dbReference>
<dbReference type="PROSITE" id="PS00211">
    <property type="entry name" value="ABC_TRANSPORTER_1"/>
    <property type="match status" value="1"/>
</dbReference>
<evidence type="ECO:0000256" key="5">
    <source>
        <dbReference type="ARBA" id="ARBA00022970"/>
    </source>
</evidence>
<sequence length="236" mass="25854">MALLELKDIEVNYGSISALKSISLKVEEGEIITLIGSNGAGKSTTMRTIMGLKESGKGTITFDGEDITNKDTKVMVSRGIILSPEGRQVFPKFTVLDNLKLGAYLRPDAEIEESLETVYQLFPKLLARKEQMAGTLSGGEQQMLAVGRAMMGKPRLLLLDEPSLGLAPLVIKEIFEMILRIRSMGTTILLVEQNARVALKHSDRAYVLETGKIVLEDTAENLLNSDEVRRAYLGGV</sequence>
<dbReference type="InterPro" id="IPR052156">
    <property type="entry name" value="BCAA_Transport_ATP-bd_LivF"/>
</dbReference>
<dbReference type="PATRIC" id="fig|742737.3.peg.1602"/>
<dbReference type="OrthoDB" id="9776369at2"/>
<dbReference type="Gene3D" id="3.40.50.300">
    <property type="entry name" value="P-loop containing nucleotide triphosphate hydrolases"/>
    <property type="match status" value="1"/>
</dbReference>
<name>G5IDK4_9FIRM</name>
<keyword evidence="8" id="KW-1185">Reference proteome</keyword>
<dbReference type="GO" id="GO:0016887">
    <property type="term" value="F:ATP hydrolysis activity"/>
    <property type="evidence" value="ECO:0007669"/>
    <property type="project" value="InterPro"/>
</dbReference>
<dbReference type="InterPro" id="IPR003593">
    <property type="entry name" value="AAA+_ATPase"/>
</dbReference>
<dbReference type="SUPFAM" id="SSF52540">
    <property type="entry name" value="P-loop containing nucleoside triphosphate hydrolases"/>
    <property type="match status" value="1"/>
</dbReference>
<keyword evidence="5" id="KW-0029">Amino-acid transport</keyword>
<keyword evidence="4" id="KW-0067">ATP-binding</keyword>
<organism evidence="7 8">
    <name type="scientific">Hungatella hathewayi WAL-18680</name>
    <dbReference type="NCBI Taxonomy" id="742737"/>
    <lineage>
        <taxon>Bacteria</taxon>
        <taxon>Bacillati</taxon>
        <taxon>Bacillota</taxon>
        <taxon>Clostridia</taxon>
        <taxon>Lachnospirales</taxon>
        <taxon>Lachnospiraceae</taxon>
        <taxon>Hungatella</taxon>
    </lineage>
</organism>
<accession>G5IDK4</accession>
<evidence type="ECO:0000256" key="4">
    <source>
        <dbReference type="ARBA" id="ARBA00022840"/>
    </source>
</evidence>
<dbReference type="AlphaFoldDB" id="G5IDK4"/>
<dbReference type="EMBL" id="ADLN01000020">
    <property type="protein sequence ID" value="EHI60450.1"/>
    <property type="molecule type" value="Genomic_DNA"/>
</dbReference>
<reference evidence="7 8" key="1">
    <citation type="submission" date="2011-08" db="EMBL/GenBank/DDBJ databases">
        <title>The Genome Sequence of Clostridium hathewayi WAL-18680.</title>
        <authorList>
            <consortium name="The Broad Institute Genome Sequencing Platform"/>
            <person name="Earl A."/>
            <person name="Ward D."/>
            <person name="Feldgarden M."/>
            <person name="Gevers D."/>
            <person name="Finegold S.M."/>
            <person name="Summanen P.H."/>
            <person name="Molitoris D.R."/>
            <person name="Song M."/>
            <person name="Daigneault M."/>
            <person name="Allen-Vercoe E."/>
            <person name="Young S.K."/>
            <person name="Zeng Q."/>
            <person name="Gargeya S."/>
            <person name="Fitzgerald M."/>
            <person name="Haas B."/>
            <person name="Abouelleil A."/>
            <person name="Alvarado L."/>
            <person name="Arachchi H.M."/>
            <person name="Berlin A."/>
            <person name="Brown A."/>
            <person name="Chapman S.B."/>
            <person name="Chen Z."/>
            <person name="Dunbar C."/>
            <person name="Freedman E."/>
            <person name="Gearin G."/>
            <person name="Gellesch M."/>
            <person name="Goldberg J."/>
            <person name="Griggs A."/>
            <person name="Gujja S."/>
            <person name="Heiman D."/>
            <person name="Howarth C."/>
            <person name="Larson L."/>
            <person name="Lui A."/>
            <person name="MacDonald P.J.P."/>
            <person name="Montmayeur A."/>
            <person name="Murphy C."/>
            <person name="Neiman D."/>
            <person name="Pearson M."/>
            <person name="Priest M."/>
            <person name="Roberts A."/>
            <person name="Saif S."/>
            <person name="Shea T."/>
            <person name="Shenoy N."/>
            <person name="Sisk P."/>
            <person name="Stolte C."/>
            <person name="Sykes S."/>
            <person name="Wortman J."/>
            <person name="Nusbaum C."/>
            <person name="Birren B."/>
        </authorList>
    </citation>
    <scope>NUCLEOTIDE SEQUENCE [LARGE SCALE GENOMIC DNA]</scope>
    <source>
        <strain evidence="7 8">WAL-18680</strain>
    </source>
</reference>